<dbReference type="Proteomes" id="UP000438760">
    <property type="component" value="Unassembled WGS sequence"/>
</dbReference>
<name>A0A6I3LQG3_9FLAO</name>
<comment type="caution">
    <text evidence="1">The sequence shown here is derived from an EMBL/GenBank/DDBJ whole genome shotgun (WGS) entry which is preliminary data.</text>
</comment>
<proteinExistence type="predicted"/>
<accession>A0A6I3LQG3</accession>
<dbReference type="EMBL" id="WMJX01000015">
    <property type="protein sequence ID" value="MTG98185.1"/>
    <property type="molecule type" value="Genomic_DNA"/>
</dbReference>
<keyword evidence="2" id="KW-1185">Reference proteome</keyword>
<dbReference type="InterPro" id="IPR025636">
    <property type="entry name" value="DUF4294"/>
</dbReference>
<dbReference type="Pfam" id="PF14127">
    <property type="entry name" value="DUF4294"/>
    <property type="match status" value="1"/>
</dbReference>
<protein>
    <submittedName>
        <fullName evidence="1">DUF4294 domain-containing protein</fullName>
    </submittedName>
</protein>
<dbReference type="RefSeq" id="WP_155092214.1">
    <property type="nucleotide sequence ID" value="NZ_CP102754.1"/>
</dbReference>
<evidence type="ECO:0000313" key="2">
    <source>
        <dbReference type="Proteomes" id="UP000438760"/>
    </source>
</evidence>
<reference evidence="1 2" key="1">
    <citation type="submission" date="2019-11" db="EMBL/GenBank/DDBJ databases">
        <title>Genome of Strain BIT-d1.</title>
        <authorList>
            <person name="Yang Y."/>
        </authorList>
    </citation>
    <scope>NUCLEOTIDE SEQUENCE [LARGE SCALE GENOMIC DNA]</scope>
    <source>
        <strain evidence="1 2">BIT-d1</strain>
    </source>
</reference>
<gene>
    <name evidence="1" type="ORF">GJV76_08590</name>
</gene>
<dbReference type="AlphaFoldDB" id="A0A6I3LQG3"/>
<sequence length="231" mass="27719">MKRFVLLIVCFAIYPCLGQEKELLPTPEIPSEVIIDGDTIQSVSMPEIFIGVDMKEEKYRRDMIILRNRIRRVYPYAKATAQNLIILNENLEKIESKRDKRTYIKRSQKYLEGQFKEKLKKLSRNDGKILLKLIDRETGQTAFQLIKEFKSGWTAFWSNTTARTFSLNLKSEYHPDIDLNDFYLETQLQYLFYRYEIEYSRGAREIKFNDLRLLWQEKITEDQFFPLELRE</sequence>
<dbReference type="OrthoDB" id="1491885at2"/>
<organism evidence="1 2">
    <name type="scientific">Myroides albus</name>
    <dbReference type="NCBI Taxonomy" id="2562892"/>
    <lineage>
        <taxon>Bacteria</taxon>
        <taxon>Pseudomonadati</taxon>
        <taxon>Bacteroidota</taxon>
        <taxon>Flavobacteriia</taxon>
        <taxon>Flavobacteriales</taxon>
        <taxon>Flavobacteriaceae</taxon>
        <taxon>Myroides</taxon>
    </lineage>
</organism>
<evidence type="ECO:0000313" key="1">
    <source>
        <dbReference type="EMBL" id="MTG98185.1"/>
    </source>
</evidence>